<dbReference type="RefSeq" id="WP_011127071.1">
    <property type="nucleotide sequence ID" value="NC_005070.1"/>
</dbReference>
<dbReference type="KEGG" id="syw:SYNW0195"/>
<sequence length="416" mass="46820">MRILFVHQNFPGQYVHIVQRLAQQGQHQIVALGINALDANRPLPEELQYFRYPLERGNTKGIHPLVMETETKIIRAEGCARAAEQLKAKGFTPDLICAHPGWGEALFLKAIWPDSPLLCYEEFFYRAHGFDSNFDPEFDRDWSWQEQARLNMKNAYLHLTLEQADWHVSPTHFQASSFPEHWQRRISVIHDGVDTRRAAPVANPRPLTLPDGTVLEKGQSIITFVNRSLEPYRGCHTFLRAIPDLQRQSPDARIVIVGETKGVSYGSPCPDGEWKDQFLAEIEGHYDPSGVHFAGTLPYEQFLLLLQLSACHVYLTYPFVLSWSLLEAMACGCAVVGSDTAPVREVIRHGINGLLVDFFSPADLASAVSELLRDRDRAASFGAEARRTVERSYDLDVCVQRQLALIDLVASGSINA</sequence>
<organism evidence="4 5">
    <name type="scientific">Parasynechococcus marenigrum (strain WH8102)</name>
    <dbReference type="NCBI Taxonomy" id="84588"/>
    <lineage>
        <taxon>Bacteria</taxon>
        <taxon>Bacillati</taxon>
        <taxon>Cyanobacteriota</taxon>
        <taxon>Cyanophyceae</taxon>
        <taxon>Synechococcales</taxon>
        <taxon>Prochlorococcaceae</taxon>
        <taxon>Parasynechococcus</taxon>
        <taxon>Parasynechococcus marenigrum</taxon>
    </lineage>
</organism>
<dbReference type="SUPFAM" id="SSF53756">
    <property type="entry name" value="UDP-Glycosyltransferase/glycogen phosphorylase"/>
    <property type="match status" value="1"/>
</dbReference>
<evidence type="ECO:0000313" key="4">
    <source>
        <dbReference type="EMBL" id="CAE06710.1"/>
    </source>
</evidence>
<dbReference type="Gene3D" id="3.40.50.2000">
    <property type="entry name" value="Glycogen Phosphorylase B"/>
    <property type="match status" value="2"/>
</dbReference>
<evidence type="ECO:0000256" key="1">
    <source>
        <dbReference type="ARBA" id="ARBA00022679"/>
    </source>
</evidence>
<dbReference type="PANTHER" id="PTHR46401">
    <property type="entry name" value="GLYCOSYLTRANSFERASE WBBK-RELATED"/>
    <property type="match status" value="1"/>
</dbReference>
<dbReference type="CDD" id="cd03818">
    <property type="entry name" value="GT4_ExpC-like"/>
    <property type="match status" value="1"/>
</dbReference>
<dbReference type="Pfam" id="PF12000">
    <property type="entry name" value="Glyco_trans_4_3"/>
    <property type="match status" value="1"/>
</dbReference>
<protein>
    <submittedName>
        <fullName evidence="4">Glycosyltransferase</fullName>
    </submittedName>
</protein>
<dbReference type="STRING" id="84588.SYNW0195"/>
<dbReference type="HOGENOM" id="CLU_054763_0_0_3"/>
<dbReference type="Proteomes" id="UP000001422">
    <property type="component" value="Chromosome"/>
</dbReference>
<dbReference type="GO" id="GO:0009103">
    <property type="term" value="P:lipopolysaccharide biosynthetic process"/>
    <property type="evidence" value="ECO:0007669"/>
    <property type="project" value="TreeGrafter"/>
</dbReference>
<dbReference type="AlphaFoldDB" id="Q7U9Q8"/>
<evidence type="ECO:0000259" key="2">
    <source>
        <dbReference type="Pfam" id="PF00534"/>
    </source>
</evidence>
<dbReference type="Pfam" id="PF00534">
    <property type="entry name" value="Glycos_transf_1"/>
    <property type="match status" value="1"/>
</dbReference>
<dbReference type="eggNOG" id="COG0438">
    <property type="taxonomic scope" value="Bacteria"/>
</dbReference>
<dbReference type="PANTHER" id="PTHR46401:SF2">
    <property type="entry name" value="GLYCOSYLTRANSFERASE WBBK-RELATED"/>
    <property type="match status" value="1"/>
</dbReference>
<name>Q7U9Q8_PARMW</name>
<reference evidence="4 5" key="1">
    <citation type="journal article" date="2003" name="Nature">
        <title>The genome of a motile marine Synechococcus.</title>
        <authorList>
            <person name="Palenik B."/>
            <person name="Brahamsha B."/>
            <person name="Larimer F."/>
            <person name="Land M."/>
            <person name="Hauser L."/>
            <person name="Chain P."/>
            <person name="Lamerdin J."/>
            <person name="Regala W."/>
            <person name="Allen E.A."/>
            <person name="McCarren J."/>
            <person name="Paulsen I."/>
            <person name="Dufresne A."/>
            <person name="Partensky F."/>
            <person name="Webb E."/>
            <person name="Waterbury J."/>
        </authorList>
    </citation>
    <scope>NUCLEOTIDE SEQUENCE [LARGE SCALE GENOMIC DNA]</scope>
    <source>
        <strain evidence="4 5">WH8102</strain>
    </source>
</reference>
<dbReference type="InterPro" id="IPR001296">
    <property type="entry name" value="Glyco_trans_1"/>
</dbReference>
<feature type="domain" description="Glycosyl transferase family 4" evidence="3">
    <location>
        <begin position="27"/>
        <end position="197"/>
    </location>
</feature>
<accession>Q7U9Q8</accession>
<keyword evidence="5" id="KW-1185">Reference proteome</keyword>
<proteinExistence type="predicted"/>
<dbReference type="GO" id="GO:0016757">
    <property type="term" value="F:glycosyltransferase activity"/>
    <property type="evidence" value="ECO:0007669"/>
    <property type="project" value="InterPro"/>
</dbReference>
<evidence type="ECO:0000259" key="3">
    <source>
        <dbReference type="Pfam" id="PF12000"/>
    </source>
</evidence>
<dbReference type="InterPro" id="IPR022623">
    <property type="entry name" value="Glyco_trans_4"/>
</dbReference>
<gene>
    <name evidence="4" type="ordered locus">SYNW0195</name>
</gene>
<keyword evidence="1" id="KW-0808">Transferase</keyword>
<dbReference type="EMBL" id="BX569689">
    <property type="protein sequence ID" value="CAE06710.1"/>
    <property type="molecule type" value="Genomic_DNA"/>
</dbReference>
<dbReference type="CAZy" id="GT4">
    <property type="family name" value="Glycosyltransferase Family 4"/>
</dbReference>
<evidence type="ECO:0000313" key="5">
    <source>
        <dbReference type="Proteomes" id="UP000001422"/>
    </source>
</evidence>
<feature type="domain" description="Glycosyl transferase family 1" evidence="2">
    <location>
        <begin position="215"/>
        <end position="387"/>
    </location>
</feature>